<evidence type="ECO:0000313" key="2">
    <source>
        <dbReference type="EMBL" id="VXA84314.1"/>
    </source>
</evidence>
<name>A0A653L0I5_AERVE</name>
<proteinExistence type="predicted"/>
<accession>A0A653L0I5</accession>
<feature type="region of interest" description="Disordered" evidence="1">
    <location>
        <begin position="1"/>
        <end position="33"/>
    </location>
</feature>
<protein>
    <submittedName>
        <fullName evidence="2">Uncharacterized protein</fullName>
    </submittedName>
</protein>
<dbReference type="AlphaFoldDB" id="A0A653L0I5"/>
<organism evidence="2 3">
    <name type="scientific">Aeromonas veronii</name>
    <dbReference type="NCBI Taxonomy" id="654"/>
    <lineage>
        <taxon>Bacteria</taxon>
        <taxon>Pseudomonadati</taxon>
        <taxon>Pseudomonadota</taxon>
        <taxon>Gammaproteobacteria</taxon>
        <taxon>Aeromonadales</taxon>
        <taxon>Aeromonadaceae</taxon>
        <taxon>Aeromonas</taxon>
    </lineage>
</organism>
<dbReference type="Proteomes" id="UP000439123">
    <property type="component" value="Unassembled WGS sequence"/>
</dbReference>
<evidence type="ECO:0000256" key="1">
    <source>
        <dbReference type="SAM" id="MobiDB-lite"/>
    </source>
</evidence>
<evidence type="ECO:0000313" key="3">
    <source>
        <dbReference type="Proteomes" id="UP000439123"/>
    </source>
</evidence>
<sequence>MSAGGVNSHQQKQAFTDAEKEDPRGCEGQANGNVLKQSLVRQQSTLLLKRLAAHTSPI</sequence>
<reference evidence="2 3" key="1">
    <citation type="submission" date="2019-10" db="EMBL/GenBank/DDBJ databases">
        <authorList>
            <person name="Karimi E."/>
        </authorList>
    </citation>
    <scope>NUCLEOTIDE SEQUENCE [LARGE SCALE GENOMIC DNA]</scope>
    <source>
        <strain evidence="2">Aeromonas sp. 8C</strain>
    </source>
</reference>
<feature type="compositionally biased region" description="Polar residues" evidence="1">
    <location>
        <begin position="1"/>
        <end position="14"/>
    </location>
</feature>
<gene>
    <name evidence="2" type="ORF">AERO8C_170025</name>
</gene>
<dbReference type="EMBL" id="CABWLC010000009">
    <property type="protein sequence ID" value="VXA84314.1"/>
    <property type="molecule type" value="Genomic_DNA"/>
</dbReference>